<dbReference type="Proteomes" id="UP000265566">
    <property type="component" value="Chromosome 4"/>
</dbReference>
<feature type="region of interest" description="Disordered" evidence="10">
    <location>
        <begin position="1"/>
        <end position="23"/>
    </location>
</feature>
<dbReference type="AlphaFoldDB" id="A0A396IA03"/>
<keyword evidence="3 14" id="KW-0808">Transferase</keyword>
<dbReference type="EC" id="6.2.1.45" evidence="14"/>
<comment type="caution">
    <text evidence="14">The sequence shown here is derived from an EMBL/GenBank/DDBJ whole genome shotgun (WGS) entry which is preliminary data.</text>
</comment>
<keyword evidence="8" id="KW-0862">Zinc</keyword>
<dbReference type="PROSITE" id="PS50158">
    <property type="entry name" value="ZF_CCHC"/>
    <property type="match status" value="1"/>
</dbReference>
<dbReference type="InterPro" id="IPR001841">
    <property type="entry name" value="Znf_RING"/>
</dbReference>
<dbReference type="InterPro" id="IPR044066">
    <property type="entry name" value="TRIAD_supradom"/>
</dbReference>
<evidence type="ECO:0000256" key="3">
    <source>
        <dbReference type="ARBA" id="ARBA00022679"/>
    </source>
</evidence>
<keyword evidence="14" id="KW-0012">Acyltransferase</keyword>
<name>A0A396IA03_MEDTR</name>
<evidence type="ECO:0000256" key="1">
    <source>
        <dbReference type="ARBA" id="ARBA00003976"/>
    </source>
</evidence>
<evidence type="ECO:0000256" key="9">
    <source>
        <dbReference type="PROSITE-ProRule" id="PRU00047"/>
    </source>
</evidence>
<evidence type="ECO:0000256" key="6">
    <source>
        <dbReference type="ARBA" id="ARBA00022771"/>
    </source>
</evidence>
<dbReference type="PROSITE" id="PS51873">
    <property type="entry name" value="TRIAD"/>
    <property type="match status" value="1"/>
</dbReference>
<organism evidence="14 15">
    <name type="scientific">Medicago truncatula</name>
    <name type="common">Barrel medic</name>
    <name type="synonym">Medicago tribuloides</name>
    <dbReference type="NCBI Taxonomy" id="3880"/>
    <lineage>
        <taxon>Eukaryota</taxon>
        <taxon>Viridiplantae</taxon>
        <taxon>Streptophyta</taxon>
        <taxon>Embryophyta</taxon>
        <taxon>Tracheophyta</taxon>
        <taxon>Spermatophyta</taxon>
        <taxon>Magnoliopsida</taxon>
        <taxon>eudicotyledons</taxon>
        <taxon>Gunneridae</taxon>
        <taxon>Pentapetalae</taxon>
        <taxon>rosids</taxon>
        <taxon>fabids</taxon>
        <taxon>Fabales</taxon>
        <taxon>Fabaceae</taxon>
        <taxon>Papilionoideae</taxon>
        <taxon>50 kb inversion clade</taxon>
        <taxon>NPAAA clade</taxon>
        <taxon>Hologalegina</taxon>
        <taxon>IRL clade</taxon>
        <taxon>Trifolieae</taxon>
        <taxon>Medicago</taxon>
    </lineage>
</organism>
<dbReference type="InterPro" id="IPR031127">
    <property type="entry name" value="E3_UB_ligase_RBR"/>
</dbReference>
<dbReference type="InterPro" id="IPR001878">
    <property type="entry name" value="Znf_CCHC"/>
</dbReference>
<evidence type="ECO:0000256" key="7">
    <source>
        <dbReference type="ARBA" id="ARBA00022786"/>
    </source>
</evidence>
<dbReference type="InterPro" id="IPR048962">
    <property type="entry name" value="ARIH1-like_UBL"/>
</dbReference>
<dbReference type="PROSITE" id="PS50089">
    <property type="entry name" value="ZF_RING_2"/>
    <property type="match status" value="1"/>
</dbReference>
<dbReference type="InterPro" id="IPR013083">
    <property type="entry name" value="Znf_RING/FYVE/PHD"/>
</dbReference>
<dbReference type="GO" id="GO:0004842">
    <property type="term" value="F:ubiquitin-protein transferase activity"/>
    <property type="evidence" value="ECO:0007669"/>
    <property type="project" value="InterPro"/>
</dbReference>
<keyword evidence="4" id="KW-0479">Metal-binding</keyword>
<dbReference type="GO" id="GO:0008270">
    <property type="term" value="F:zinc ion binding"/>
    <property type="evidence" value="ECO:0007669"/>
    <property type="project" value="UniProtKB-KW"/>
</dbReference>
<evidence type="ECO:0000256" key="4">
    <source>
        <dbReference type="ARBA" id="ARBA00022723"/>
    </source>
</evidence>
<evidence type="ECO:0000313" key="14">
    <source>
        <dbReference type="EMBL" id="RHN61581.1"/>
    </source>
</evidence>
<dbReference type="UniPathway" id="UPA00143"/>
<evidence type="ECO:0000259" key="12">
    <source>
        <dbReference type="PROSITE" id="PS50158"/>
    </source>
</evidence>
<keyword evidence="7" id="KW-0833">Ubl conjugation pathway</keyword>
<feature type="compositionally biased region" description="Acidic residues" evidence="10">
    <location>
        <begin position="9"/>
        <end position="23"/>
    </location>
</feature>
<evidence type="ECO:0000259" key="11">
    <source>
        <dbReference type="PROSITE" id="PS50089"/>
    </source>
</evidence>
<evidence type="ECO:0000259" key="13">
    <source>
        <dbReference type="PROSITE" id="PS51873"/>
    </source>
</evidence>
<dbReference type="SUPFAM" id="SSF57850">
    <property type="entry name" value="RING/U-box"/>
    <property type="match status" value="2"/>
</dbReference>
<dbReference type="Gene3D" id="1.20.120.1750">
    <property type="match status" value="1"/>
</dbReference>
<reference evidence="15" key="1">
    <citation type="journal article" date="2018" name="Nat. Plants">
        <title>Whole-genome landscape of Medicago truncatula symbiotic genes.</title>
        <authorList>
            <person name="Pecrix Y."/>
            <person name="Staton S.E."/>
            <person name="Sallet E."/>
            <person name="Lelandais-Briere C."/>
            <person name="Moreau S."/>
            <person name="Carrere S."/>
            <person name="Blein T."/>
            <person name="Jardinaud M.F."/>
            <person name="Latrasse D."/>
            <person name="Zouine M."/>
            <person name="Zahm M."/>
            <person name="Kreplak J."/>
            <person name="Mayjonade B."/>
            <person name="Satge C."/>
            <person name="Perez M."/>
            <person name="Cauet S."/>
            <person name="Marande W."/>
            <person name="Chantry-Darmon C."/>
            <person name="Lopez-Roques C."/>
            <person name="Bouchez O."/>
            <person name="Berard A."/>
            <person name="Debelle F."/>
            <person name="Munos S."/>
            <person name="Bendahmane A."/>
            <person name="Berges H."/>
            <person name="Niebel A."/>
            <person name="Buitink J."/>
            <person name="Frugier F."/>
            <person name="Benhamed M."/>
            <person name="Crespi M."/>
            <person name="Gouzy J."/>
            <person name="Gamas P."/>
        </authorList>
    </citation>
    <scope>NUCLEOTIDE SEQUENCE [LARGE SCALE GENOMIC DNA]</scope>
    <source>
        <strain evidence="15">cv. Jemalong A17</strain>
    </source>
</reference>
<evidence type="ECO:0000256" key="2">
    <source>
        <dbReference type="ARBA" id="ARBA00005884"/>
    </source>
</evidence>
<accession>A0A396IA03</accession>
<feature type="domain" description="CCHC-type" evidence="12">
    <location>
        <begin position="180"/>
        <end position="193"/>
    </location>
</feature>
<keyword evidence="14" id="KW-0436">Ligase</keyword>
<protein>
    <submittedName>
        <fullName evidence="14">Putative aminoacyltransferase, E1 ubiquitin-activating enzyme</fullName>
        <ecNumber evidence="14">2.3.2.-</ecNumber>
        <ecNumber evidence="14">6.2.1.45</ecNumber>
    </submittedName>
</protein>
<dbReference type="Gramene" id="rna24059">
    <property type="protein sequence ID" value="RHN61581.1"/>
    <property type="gene ID" value="gene24059"/>
</dbReference>
<evidence type="ECO:0000256" key="8">
    <source>
        <dbReference type="ARBA" id="ARBA00022833"/>
    </source>
</evidence>
<dbReference type="EMBL" id="PSQE01000004">
    <property type="protein sequence ID" value="RHN61581.1"/>
    <property type="molecule type" value="Genomic_DNA"/>
</dbReference>
<keyword evidence="6 9" id="KW-0863">Zinc-finger</keyword>
<sequence length="337" mass="39030">MSLPSRMENDDDYSSIVDDDDDYSPIAEDDNHFSVLNESDIKHLQNNGINHILSVLSTSRSTACLLLTNYNWNVPQALESWFDNPQKVQKTIGLSNQPHLELGFPNSSQTLTMCHICFETFASDKIKSSWCGHPFCINCWNQYVDINIDDLNCFKLRCPQPSCNAAVDQDMIHQLASNFCWNCGEEAHTPVDCETFVKWRRKISSDSEVTNNSWIIANTKPCPNCKIAIEKNQGCRHMRCRLCKFSFCWLCLRDMSICIKNGCSGTLNNVQVWHSHQEIYDDEMLRTNAKNCLDKYTYYEILRKKALQNLIEMNSTAYICWPHHVWVLFPAKDNYYK</sequence>
<dbReference type="Gene3D" id="3.30.40.10">
    <property type="entry name" value="Zinc/RING finger domain, C3HC4 (zinc finger)"/>
    <property type="match status" value="1"/>
</dbReference>
<feature type="domain" description="RING-type" evidence="13">
    <location>
        <begin position="110"/>
        <end position="267"/>
    </location>
</feature>
<evidence type="ECO:0000313" key="15">
    <source>
        <dbReference type="Proteomes" id="UP000265566"/>
    </source>
</evidence>
<comment type="function">
    <text evidence="1">Might act as an E3 ubiquitin-protein ligase, or as part of E3 complex, which accepts ubiquitin from specific E2 ubiquitin-conjugating enzymes and then transfers it to substrates.</text>
</comment>
<keyword evidence="5" id="KW-0677">Repeat</keyword>
<dbReference type="GO" id="GO:0003676">
    <property type="term" value="F:nucleic acid binding"/>
    <property type="evidence" value="ECO:0007669"/>
    <property type="project" value="InterPro"/>
</dbReference>
<proteinExistence type="inferred from homology"/>
<comment type="similarity">
    <text evidence="2">Belongs to the RBR family. Ariadne subfamily.</text>
</comment>
<evidence type="ECO:0000256" key="10">
    <source>
        <dbReference type="SAM" id="MobiDB-lite"/>
    </source>
</evidence>
<dbReference type="EC" id="2.3.2.-" evidence="14"/>
<gene>
    <name evidence="14" type="ORF">MtrunA17_Chr4g0038201</name>
</gene>
<dbReference type="PANTHER" id="PTHR11685">
    <property type="entry name" value="RBR FAMILY RING FINGER AND IBR DOMAIN-CONTAINING"/>
    <property type="match status" value="1"/>
</dbReference>
<dbReference type="Pfam" id="PF22191">
    <property type="entry name" value="IBR_1"/>
    <property type="match status" value="1"/>
</dbReference>
<dbReference type="Pfam" id="PF21235">
    <property type="entry name" value="UBA_ARI1"/>
    <property type="match status" value="1"/>
</dbReference>
<evidence type="ECO:0000256" key="5">
    <source>
        <dbReference type="ARBA" id="ARBA00022737"/>
    </source>
</evidence>
<feature type="domain" description="RING-type" evidence="11">
    <location>
        <begin position="114"/>
        <end position="159"/>
    </location>
</feature>
<dbReference type="GO" id="GO:0004839">
    <property type="term" value="F:ubiquitin activating enzyme activity"/>
    <property type="evidence" value="ECO:0007669"/>
    <property type="project" value="UniProtKB-EC"/>
</dbReference>